<dbReference type="AlphaFoldDB" id="A0A427YHA9"/>
<comment type="caution">
    <text evidence="1">The sequence shown here is derived from an EMBL/GenBank/DDBJ whole genome shotgun (WGS) entry which is preliminary data.</text>
</comment>
<accession>A0A427YHA9</accession>
<dbReference type="OrthoDB" id="10301747at2759"/>
<evidence type="ECO:0000313" key="2">
    <source>
        <dbReference type="Proteomes" id="UP000279259"/>
    </source>
</evidence>
<gene>
    <name evidence="1" type="ORF">EHS25_001140</name>
</gene>
<keyword evidence="2" id="KW-1185">Reference proteome</keyword>
<sequence length="188" mass="20471">MSVRGFTEYSVPYWGTAVPAVFKAQSANGPDIPTSELSSLVSSWFTKERRGSESATSIASARTTADMGPDSDVLLLEGIDLTLDDPTWFSDAPWRTLSGTGTLVFDQDMTSSGKLVFDKPIPTAYNNSREISAVKFTRLGDVDELAEWKREGVSLEEVSTRLSDGGVGLRAQFSARVDPAGWAEKHRK</sequence>
<name>A0A427YHA9_9TREE</name>
<dbReference type="EMBL" id="RSCD01000010">
    <property type="protein sequence ID" value="RSH90535.1"/>
    <property type="molecule type" value="Genomic_DNA"/>
</dbReference>
<organism evidence="1 2">
    <name type="scientific">Saitozyma podzolica</name>
    <dbReference type="NCBI Taxonomy" id="1890683"/>
    <lineage>
        <taxon>Eukaryota</taxon>
        <taxon>Fungi</taxon>
        <taxon>Dikarya</taxon>
        <taxon>Basidiomycota</taxon>
        <taxon>Agaricomycotina</taxon>
        <taxon>Tremellomycetes</taxon>
        <taxon>Tremellales</taxon>
        <taxon>Trimorphomycetaceae</taxon>
        <taxon>Saitozyma</taxon>
    </lineage>
</organism>
<protein>
    <submittedName>
        <fullName evidence="1">Uncharacterized protein</fullName>
    </submittedName>
</protein>
<evidence type="ECO:0000313" key="1">
    <source>
        <dbReference type="EMBL" id="RSH90535.1"/>
    </source>
</evidence>
<proteinExistence type="predicted"/>
<dbReference type="Proteomes" id="UP000279259">
    <property type="component" value="Unassembled WGS sequence"/>
</dbReference>
<reference evidence="1 2" key="1">
    <citation type="submission" date="2018-11" db="EMBL/GenBank/DDBJ databases">
        <title>Genome sequence of Saitozyma podzolica DSM 27192.</title>
        <authorList>
            <person name="Aliyu H."/>
            <person name="Gorte O."/>
            <person name="Ochsenreither K."/>
        </authorList>
    </citation>
    <scope>NUCLEOTIDE SEQUENCE [LARGE SCALE GENOMIC DNA]</scope>
    <source>
        <strain evidence="1 2">DSM 27192</strain>
    </source>
</reference>